<evidence type="ECO:0000313" key="3">
    <source>
        <dbReference type="Proteomes" id="UP000183557"/>
    </source>
</evidence>
<dbReference type="Proteomes" id="UP000183557">
    <property type="component" value="Unassembled WGS sequence"/>
</dbReference>
<dbReference type="RefSeq" id="WP_341864767.1">
    <property type="nucleotide sequence ID" value="NZ_FOSB01000002.1"/>
</dbReference>
<organism evidence="2 3">
    <name type="scientific">Halobacillus dabanensis</name>
    <dbReference type="NCBI Taxonomy" id="240302"/>
    <lineage>
        <taxon>Bacteria</taxon>
        <taxon>Bacillati</taxon>
        <taxon>Bacillota</taxon>
        <taxon>Bacilli</taxon>
        <taxon>Bacillales</taxon>
        <taxon>Bacillaceae</taxon>
        <taxon>Halobacillus</taxon>
    </lineage>
</organism>
<dbReference type="EMBL" id="FOSB01000002">
    <property type="protein sequence ID" value="SFJ50269.1"/>
    <property type="molecule type" value="Genomic_DNA"/>
</dbReference>
<feature type="region of interest" description="Disordered" evidence="1">
    <location>
        <begin position="1"/>
        <end position="41"/>
    </location>
</feature>
<gene>
    <name evidence="2" type="ORF">SAMN04487936_102433</name>
</gene>
<evidence type="ECO:0000313" key="2">
    <source>
        <dbReference type="EMBL" id="SFJ50269.1"/>
    </source>
</evidence>
<reference evidence="3" key="1">
    <citation type="submission" date="2016-10" db="EMBL/GenBank/DDBJ databases">
        <authorList>
            <person name="Varghese N."/>
            <person name="Submissions S."/>
        </authorList>
    </citation>
    <scope>NUCLEOTIDE SEQUENCE [LARGE SCALE GENOMIC DNA]</scope>
    <source>
        <strain evidence="3">CGMCC 1.3704</strain>
    </source>
</reference>
<accession>A0A1I3RY00</accession>
<proteinExistence type="predicted"/>
<sequence length="58" mass="6523">MIPKKQEEIQEVAVPQHPSKKTKNKKMKPTPPNKKLNTGNKNVTGYAFISPFLIGFSL</sequence>
<keyword evidence="3" id="KW-1185">Reference proteome</keyword>
<name>A0A1I3RY00_HALDA</name>
<feature type="compositionally biased region" description="Basic residues" evidence="1">
    <location>
        <begin position="18"/>
        <end position="28"/>
    </location>
</feature>
<protein>
    <submittedName>
        <fullName evidence="2">Uncharacterized protein</fullName>
    </submittedName>
</protein>
<evidence type="ECO:0000256" key="1">
    <source>
        <dbReference type="SAM" id="MobiDB-lite"/>
    </source>
</evidence>
<dbReference type="AlphaFoldDB" id="A0A1I3RY00"/>